<organism evidence="2 3">
    <name type="scientific">Variovorax paradoxus</name>
    <dbReference type="NCBI Taxonomy" id="34073"/>
    <lineage>
        <taxon>Bacteria</taxon>
        <taxon>Pseudomonadati</taxon>
        <taxon>Pseudomonadota</taxon>
        <taxon>Betaproteobacteria</taxon>
        <taxon>Burkholderiales</taxon>
        <taxon>Comamonadaceae</taxon>
        <taxon>Variovorax</taxon>
    </lineage>
</organism>
<dbReference type="Gene3D" id="2.40.10.120">
    <property type="match status" value="1"/>
</dbReference>
<dbReference type="RefSeq" id="WP_157616121.1">
    <property type="nucleotide sequence ID" value="NZ_CP046622.1"/>
</dbReference>
<feature type="chain" id="PRO_5026065520" evidence="1">
    <location>
        <begin position="21"/>
        <end position="425"/>
    </location>
</feature>
<gene>
    <name evidence="2" type="ORF">GOQ09_23570</name>
</gene>
<dbReference type="Pfam" id="PF13365">
    <property type="entry name" value="Trypsin_2"/>
    <property type="match status" value="1"/>
</dbReference>
<dbReference type="GO" id="GO:0006508">
    <property type="term" value="P:proteolysis"/>
    <property type="evidence" value="ECO:0007669"/>
    <property type="project" value="UniProtKB-KW"/>
</dbReference>
<reference evidence="2 3" key="1">
    <citation type="submission" date="2019-12" db="EMBL/GenBank/DDBJ databases">
        <title>Hybrid Genome Assemblies of two High G+C Isolates from Undergraduate Microbiology Courses.</title>
        <authorList>
            <person name="Ne Ville C.J."/>
            <person name="Enright D."/>
            <person name="Hernandez I."/>
            <person name="Dodsworth J."/>
            <person name="Orwin P.M."/>
        </authorList>
    </citation>
    <scope>NUCLEOTIDE SEQUENCE [LARGE SCALE GENOMIC DNA]</scope>
    <source>
        <strain evidence="2 3">CSUSB</strain>
    </source>
</reference>
<keyword evidence="1" id="KW-0732">Signal</keyword>
<accession>A0A6I6HMZ1</accession>
<proteinExistence type="predicted"/>
<evidence type="ECO:0000313" key="3">
    <source>
        <dbReference type="Proteomes" id="UP000425817"/>
    </source>
</evidence>
<name>A0A6I6HMZ1_VARPD</name>
<feature type="signal peptide" evidence="1">
    <location>
        <begin position="1"/>
        <end position="20"/>
    </location>
</feature>
<protein>
    <submittedName>
        <fullName evidence="2">Serine protease</fullName>
    </submittedName>
</protein>
<dbReference type="EMBL" id="CP046622">
    <property type="protein sequence ID" value="QGW84366.1"/>
    <property type="molecule type" value="Genomic_DNA"/>
</dbReference>
<dbReference type="SUPFAM" id="SSF50494">
    <property type="entry name" value="Trypsin-like serine proteases"/>
    <property type="match status" value="1"/>
</dbReference>
<dbReference type="OrthoDB" id="8559002at2"/>
<evidence type="ECO:0000313" key="2">
    <source>
        <dbReference type="EMBL" id="QGW84366.1"/>
    </source>
</evidence>
<evidence type="ECO:0000256" key="1">
    <source>
        <dbReference type="SAM" id="SignalP"/>
    </source>
</evidence>
<dbReference type="Proteomes" id="UP000425817">
    <property type="component" value="Chromosome"/>
</dbReference>
<keyword evidence="2" id="KW-0645">Protease</keyword>
<dbReference type="InterPro" id="IPR009003">
    <property type="entry name" value="Peptidase_S1_PA"/>
</dbReference>
<dbReference type="AlphaFoldDB" id="A0A6I6HMZ1"/>
<keyword evidence="2" id="KW-0378">Hydrolase</keyword>
<sequence length="425" mass="44701">MKHLLLPFALALATALTATASSAQDARSSSALAPDALFTRVSPNVWVVQATDAQGKVLASGSAVATGPGTAVTSCQLLAKASTVALKRDNVSYGAALVFPDVARDMCQLRIANFAAPPLGIAPANALQVGMPLYIVGSPRGKELTLGVGMLAGLRRNDAGQLEALQLAAQPEAGLGGAGIFDAQGRLVGLAGGAPAGSASANLAMPASWIAELPTRGQLAIERLAMQPATNSATSPESRTSNQARPSVVEYQLHDRLTNVYRKVVYRADPSTDDRISFNNGGWIEKPGGEVVGLTTAIAGEFDTAMPPGGWARENLTEEAAWRTRYDSTRSGTRINMDLSATVMEDTTLTVGGQEYKVVRIEYRGYTQRFANAGAVGGNQYGRYQAEVWFSRELGRVIRFEAKTRGGASGGAFQVNEALELVSLR</sequence>
<dbReference type="GO" id="GO:0008233">
    <property type="term" value="F:peptidase activity"/>
    <property type="evidence" value="ECO:0007669"/>
    <property type="project" value="UniProtKB-KW"/>
</dbReference>